<dbReference type="InterPro" id="IPR024692">
    <property type="entry name" value="PTS_EI"/>
</dbReference>
<evidence type="ECO:0000256" key="5">
    <source>
        <dbReference type="ARBA" id="ARBA00007837"/>
    </source>
</evidence>
<dbReference type="SUPFAM" id="SSF47831">
    <property type="entry name" value="Enzyme I of the PEP:sugar phosphotransferase system HPr-binding (sub)domain"/>
    <property type="match status" value="1"/>
</dbReference>
<feature type="domain" description="PEP-utilising enzyme mobile" evidence="22">
    <location>
        <begin position="153"/>
        <end position="226"/>
    </location>
</feature>
<evidence type="ECO:0000256" key="1">
    <source>
        <dbReference type="ARBA" id="ARBA00000683"/>
    </source>
</evidence>
<evidence type="ECO:0000256" key="8">
    <source>
        <dbReference type="ARBA" id="ARBA00022448"/>
    </source>
</evidence>
<evidence type="ECO:0000256" key="21">
    <source>
        <dbReference type="SAM" id="Coils"/>
    </source>
</evidence>
<comment type="caution">
    <text evidence="25">The sequence shown here is derived from an EMBL/GenBank/DDBJ whole genome shotgun (WGS) entry which is preliminary data.</text>
</comment>
<keyword evidence="12 17" id="KW-0598">Phosphotransferase system</keyword>
<evidence type="ECO:0000256" key="15">
    <source>
        <dbReference type="ARBA" id="ARBA00022842"/>
    </source>
</evidence>
<keyword evidence="13 17" id="KW-0479">Metal-binding</keyword>
<evidence type="ECO:0000256" key="16">
    <source>
        <dbReference type="ARBA" id="ARBA00033235"/>
    </source>
</evidence>
<dbReference type="InterPro" id="IPR015813">
    <property type="entry name" value="Pyrv/PenolPyrv_kinase-like_dom"/>
</dbReference>
<evidence type="ECO:0000259" key="24">
    <source>
        <dbReference type="Pfam" id="PF05524"/>
    </source>
</evidence>
<dbReference type="InterPro" id="IPR008279">
    <property type="entry name" value="PEP-util_enz_mobile_dom"/>
</dbReference>
<feature type="active site" description="Tele-phosphohistidine intermediate" evidence="18">
    <location>
        <position position="190"/>
    </location>
</feature>
<dbReference type="PROSITE" id="PS00742">
    <property type="entry name" value="PEP_ENZYMES_2"/>
    <property type="match status" value="1"/>
</dbReference>
<evidence type="ECO:0000256" key="6">
    <source>
        <dbReference type="ARBA" id="ARBA00012232"/>
    </source>
</evidence>
<evidence type="ECO:0000259" key="23">
    <source>
        <dbReference type="Pfam" id="PF02896"/>
    </source>
</evidence>
<evidence type="ECO:0000256" key="20">
    <source>
        <dbReference type="PIRSR" id="PIRSR000732-3"/>
    </source>
</evidence>
<dbReference type="PANTHER" id="PTHR46244:SF3">
    <property type="entry name" value="PHOSPHOENOLPYRUVATE-PROTEIN PHOSPHOTRANSFERASE"/>
    <property type="match status" value="1"/>
</dbReference>
<dbReference type="InterPro" id="IPR006318">
    <property type="entry name" value="PTS_EI-like"/>
</dbReference>
<reference evidence="25 26" key="1">
    <citation type="submission" date="2019-07" db="EMBL/GenBank/DDBJ databases">
        <authorList>
            <person name="Kim J."/>
        </authorList>
    </citation>
    <scope>NUCLEOTIDE SEQUENCE [LARGE SCALE GENOMIC DNA]</scope>
    <source>
        <strain evidence="25 26">N4</strain>
    </source>
</reference>
<feature type="domain" description="Phosphotransferase system enzyme I N-terminal" evidence="24">
    <location>
        <begin position="4"/>
        <end position="127"/>
    </location>
</feature>
<keyword evidence="10 17" id="KW-0762">Sugar transport</keyword>
<dbReference type="PANTHER" id="PTHR46244">
    <property type="entry name" value="PHOSPHOENOLPYRUVATE-PROTEIN PHOSPHOTRANSFERASE"/>
    <property type="match status" value="1"/>
</dbReference>
<dbReference type="InterPro" id="IPR000121">
    <property type="entry name" value="PEP_util_C"/>
</dbReference>
<evidence type="ECO:0000256" key="4">
    <source>
        <dbReference type="ARBA" id="ARBA00004496"/>
    </source>
</evidence>
<dbReference type="SUPFAM" id="SSF52009">
    <property type="entry name" value="Phosphohistidine domain"/>
    <property type="match status" value="1"/>
</dbReference>
<evidence type="ECO:0000259" key="22">
    <source>
        <dbReference type="Pfam" id="PF00391"/>
    </source>
</evidence>
<dbReference type="EMBL" id="VNJK01000003">
    <property type="protein sequence ID" value="TVX88370.1"/>
    <property type="molecule type" value="Genomic_DNA"/>
</dbReference>
<sequence>MLLKGIAAASGYAIGPAFIMEEHHTEIERRELPAGEVEAEAARLQAAVQQAMAELEQIKEKTAAKLGEHEAEIFATHILVLQDEEFIGQAVQKVRDESVNAEFAMSEVTQMLVDIFSSMDSEYMRERAADFRDVSKRVLTALSGQSGTSLNDFEEAVVLFAHDLTPSDTAQLDRSKVAGFATNIGGRTSHSAIMARSMEIPAVVGTQNGSEAVKTGDIVILDGSSGIILVNPDEDTIKTYQEKQAKYMKRQEAMKLYKDKPSITADGHEVELVSNIGNPQDALGARNNGAEGVGLYRTEFLYMGRDNFPSEEEQFNSYVAVCETLGAEKPVVIRTLDIGGDKELPYLELPKEMNPFLGYRAIRLCLDRKDLFKTQLRAILRASAHGNVKLMYPMISSIVELRAANELLAETKAELDAEGIAYNKEMEVGMMIEVPAAAIIADQLAKEVDFFSIGTNDLVQYTMAADRMNENVSHLTQPFNPAVIRLIKMVIDAAHKEGKWAGMCGEMAGNLKAVPLLLGLGLDEFSMSASSVLSVRVLLSRLNREEMKQLAEEALNLETAEEIQYLIVDRVPAIQELTI</sequence>
<feature type="binding site" evidence="19">
    <location>
        <begin position="456"/>
        <end position="457"/>
    </location>
    <ligand>
        <name>phosphoenolpyruvate</name>
        <dbReference type="ChEBI" id="CHEBI:58702"/>
    </ligand>
</feature>
<name>A0A559ILF5_9BACL</name>
<dbReference type="Proteomes" id="UP000318102">
    <property type="component" value="Unassembled WGS sequence"/>
</dbReference>
<dbReference type="OrthoDB" id="9765468at2"/>
<feature type="binding site" evidence="20">
    <location>
        <position position="457"/>
    </location>
    <ligand>
        <name>Mg(2+)</name>
        <dbReference type="ChEBI" id="CHEBI:18420"/>
    </ligand>
</feature>
<proteinExistence type="inferred from homology"/>
<comment type="cofactor">
    <cofactor evidence="2 17 20">
        <name>Mg(2+)</name>
        <dbReference type="ChEBI" id="CHEBI:18420"/>
    </cofactor>
</comment>
<evidence type="ECO:0000256" key="14">
    <source>
        <dbReference type="ARBA" id="ARBA00022777"/>
    </source>
</evidence>
<organism evidence="25 26">
    <name type="scientific">Paenibacillus agilis</name>
    <dbReference type="NCBI Taxonomy" id="3020863"/>
    <lineage>
        <taxon>Bacteria</taxon>
        <taxon>Bacillati</taxon>
        <taxon>Bacillota</taxon>
        <taxon>Bacilli</taxon>
        <taxon>Bacillales</taxon>
        <taxon>Paenibacillaceae</taxon>
        <taxon>Paenibacillus</taxon>
    </lineage>
</organism>
<comment type="function">
    <text evidence="3 17">General (non sugar-specific) component of the phosphoenolpyruvate-dependent sugar phosphotransferase system (sugar PTS). This major carbohydrate active-transport system catalyzes the phosphorylation of incoming sugar substrates concomitantly with their translocation across the cell membrane. Enzyme I transfers the phosphoryl group from phosphoenolpyruvate (PEP) to the phosphoryl carrier protein (HPr).</text>
</comment>
<gene>
    <name evidence="25" type="primary">ptsP</name>
    <name evidence="25" type="ORF">FPZ44_21040</name>
</gene>
<evidence type="ECO:0000256" key="10">
    <source>
        <dbReference type="ARBA" id="ARBA00022597"/>
    </source>
</evidence>
<dbReference type="NCBIfam" id="TIGR01417">
    <property type="entry name" value="PTS_I_fam"/>
    <property type="match status" value="1"/>
</dbReference>
<dbReference type="InterPro" id="IPR050499">
    <property type="entry name" value="PEP-utilizing_PTS_enzyme"/>
</dbReference>
<feature type="binding site" evidence="20">
    <location>
        <position position="433"/>
    </location>
    <ligand>
        <name>Mg(2+)</name>
        <dbReference type="ChEBI" id="CHEBI:18420"/>
    </ligand>
</feature>
<dbReference type="Gene3D" id="1.10.274.10">
    <property type="entry name" value="PtsI, HPr-binding domain"/>
    <property type="match status" value="1"/>
</dbReference>
<evidence type="ECO:0000256" key="18">
    <source>
        <dbReference type="PIRSR" id="PIRSR000732-1"/>
    </source>
</evidence>
<comment type="catalytic activity">
    <reaction evidence="1 17">
        <text>L-histidyl-[protein] + phosphoenolpyruvate = N(pros)-phospho-L-histidyl-[protein] + pyruvate</text>
        <dbReference type="Rhea" id="RHEA:23880"/>
        <dbReference type="Rhea" id="RHEA-COMP:9745"/>
        <dbReference type="Rhea" id="RHEA-COMP:9746"/>
        <dbReference type="ChEBI" id="CHEBI:15361"/>
        <dbReference type="ChEBI" id="CHEBI:29979"/>
        <dbReference type="ChEBI" id="CHEBI:58702"/>
        <dbReference type="ChEBI" id="CHEBI:64837"/>
        <dbReference type="EC" id="2.7.3.9"/>
    </reaction>
</comment>
<dbReference type="Pfam" id="PF02896">
    <property type="entry name" value="PEP-utilizers_C"/>
    <property type="match status" value="1"/>
</dbReference>
<feature type="binding site" evidence="19">
    <location>
        <position position="334"/>
    </location>
    <ligand>
        <name>phosphoenolpyruvate</name>
        <dbReference type="ChEBI" id="CHEBI:58702"/>
    </ligand>
</feature>
<accession>A0A559ILF5</accession>
<evidence type="ECO:0000256" key="19">
    <source>
        <dbReference type="PIRSR" id="PIRSR000732-2"/>
    </source>
</evidence>
<evidence type="ECO:0000256" key="17">
    <source>
        <dbReference type="PIRNR" id="PIRNR000732"/>
    </source>
</evidence>
<keyword evidence="9 17" id="KW-0963">Cytoplasm</keyword>
<feature type="binding site" evidence="19">
    <location>
        <position position="467"/>
    </location>
    <ligand>
        <name>phosphoenolpyruvate</name>
        <dbReference type="ChEBI" id="CHEBI:58702"/>
    </ligand>
</feature>
<dbReference type="PIRSF" id="PIRSF000732">
    <property type="entry name" value="PTS_enzyme_I"/>
    <property type="match status" value="1"/>
</dbReference>
<dbReference type="InterPro" id="IPR040442">
    <property type="entry name" value="Pyrv_kinase-like_dom_sf"/>
</dbReference>
<comment type="subcellular location">
    <subcellularLocation>
        <location evidence="4 17">Cytoplasm</location>
    </subcellularLocation>
</comment>
<dbReference type="Pfam" id="PF00391">
    <property type="entry name" value="PEP-utilizers"/>
    <property type="match status" value="1"/>
</dbReference>
<dbReference type="GO" id="GO:0016301">
    <property type="term" value="F:kinase activity"/>
    <property type="evidence" value="ECO:0007669"/>
    <property type="project" value="UniProtKB-KW"/>
</dbReference>
<feature type="active site" description="Proton donor" evidence="18">
    <location>
        <position position="504"/>
    </location>
</feature>
<dbReference type="PRINTS" id="PR01736">
    <property type="entry name" value="PHPHTRNFRASE"/>
</dbReference>
<dbReference type="InterPro" id="IPR008731">
    <property type="entry name" value="PTS_EIN"/>
</dbReference>
<evidence type="ECO:0000313" key="26">
    <source>
        <dbReference type="Proteomes" id="UP000318102"/>
    </source>
</evidence>
<evidence type="ECO:0000256" key="9">
    <source>
        <dbReference type="ARBA" id="ARBA00022490"/>
    </source>
</evidence>
<evidence type="ECO:0000256" key="13">
    <source>
        <dbReference type="ARBA" id="ARBA00022723"/>
    </source>
</evidence>
<evidence type="ECO:0000256" key="12">
    <source>
        <dbReference type="ARBA" id="ARBA00022683"/>
    </source>
</evidence>
<keyword evidence="21" id="KW-0175">Coiled coil</keyword>
<dbReference type="InterPro" id="IPR023151">
    <property type="entry name" value="PEP_util_CS"/>
</dbReference>
<dbReference type="Pfam" id="PF05524">
    <property type="entry name" value="PEP-utilisers_N"/>
    <property type="match status" value="1"/>
</dbReference>
<protein>
    <recommendedName>
        <fullName evidence="7 17">Phosphoenolpyruvate-protein phosphotransferase</fullName>
        <ecNumber evidence="6 17">2.7.3.9</ecNumber>
    </recommendedName>
    <alternativeName>
        <fullName evidence="16 17">Phosphotransferase system, enzyme I</fullName>
    </alternativeName>
</protein>
<dbReference type="PROSITE" id="PS00370">
    <property type="entry name" value="PEP_ENZYMES_PHOS_SITE"/>
    <property type="match status" value="1"/>
</dbReference>
<evidence type="ECO:0000256" key="11">
    <source>
        <dbReference type="ARBA" id="ARBA00022679"/>
    </source>
</evidence>
<dbReference type="RefSeq" id="WP_144993596.1">
    <property type="nucleotide sequence ID" value="NZ_VNJK01000003.1"/>
</dbReference>
<dbReference type="InterPro" id="IPR036618">
    <property type="entry name" value="PtsI_HPr-bd_sf"/>
</dbReference>
<evidence type="ECO:0000256" key="7">
    <source>
        <dbReference type="ARBA" id="ARBA00016544"/>
    </source>
</evidence>
<evidence type="ECO:0000313" key="25">
    <source>
        <dbReference type="EMBL" id="TVX88370.1"/>
    </source>
</evidence>
<dbReference type="SUPFAM" id="SSF51621">
    <property type="entry name" value="Phosphoenolpyruvate/pyruvate domain"/>
    <property type="match status" value="1"/>
</dbReference>
<dbReference type="FunFam" id="3.20.20.60:FF:000007">
    <property type="entry name" value="Phosphoenolpyruvate-protein phosphotransferase"/>
    <property type="match status" value="1"/>
</dbReference>
<feature type="coiled-coil region" evidence="21">
    <location>
        <begin position="34"/>
        <end position="72"/>
    </location>
</feature>
<keyword evidence="11 17" id="KW-0808">Transferase</keyword>
<dbReference type="GO" id="GO:0005737">
    <property type="term" value="C:cytoplasm"/>
    <property type="evidence" value="ECO:0007669"/>
    <property type="project" value="UniProtKB-SubCell"/>
</dbReference>
<dbReference type="Gene3D" id="3.20.20.60">
    <property type="entry name" value="Phosphoenolpyruvate-binding domains"/>
    <property type="match status" value="1"/>
</dbReference>
<dbReference type="EC" id="2.7.3.9" evidence="6 17"/>
<dbReference type="AlphaFoldDB" id="A0A559ILF5"/>
<evidence type="ECO:0000256" key="2">
    <source>
        <dbReference type="ARBA" id="ARBA00001946"/>
    </source>
</evidence>
<keyword evidence="15 17" id="KW-0460">Magnesium</keyword>
<keyword evidence="14 17" id="KW-0418">Kinase</keyword>
<dbReference type="GO" id="GO:0009401">
    <property type="term" value="P:phosphoenolpyruvate-dependent sugar phosphotransferase system"/>
    <property type="evidence" value="ECO:0007669"/>
    <property type="project" value="UniProtKB-KW"/>
</dbReference>
<keyword evidence="8 17" id="KW-0813">Transport</keyword>
<dbReference type="InterPro" id="IPR018274">
    <property type="entry name" value="PEP_util_AS"/>
</dbReference>
<evidence type="ECO:0000256" key="3">
    <source>
        <dbReference type="ARBA" id="ARBA00002728"/>
    </source>
</evidence>
<dbReference type="GO" id="GO:0008965">
    <property type="term" value="F:phosphoenolpyruvate-protein phosphotransferase activity"/>
    <property type="evidence" value="ECO:0007669"/>
    <property type="project" value="UniProtKB-EC"/>
</dbReference>
<comment type="similarity">
    <text evidence="5 17">Belongs to the PEP-utilizing enzyme family.</text>
</comment>
<dbReference type="Gene3D" id="3.50.30.10">
    <property type="entry name" value="Phosphohistidine domain"/>
    <property type="match status" value="1"/>
</dbReference>
<dbReference type="GO" id="GO:0046872">
    <property type="term" value="F:metal ion binding"/>
    <property type="evidence" value="ECO:0007669"/>
    <property type="project" value="UniProtKB-KW"/>
</dbReference>
<keyword evidence="26" id="KW-1185">Reference proteome</keyword>
<dbReference type="InterPro" id="IPR036637">
    <property type="entry name" value="Phosphohistidine_dom_sf"/>
</dbReference>
<feature type="binding site" evidence="19">
    <location>
        <position position="297"/>
    </location>
    <ligand>
        <name>phosphoenolpyruvate</name>
        <dbReference type="ChEBI" id="CHEBI:58702"/>
    </ligand>
</feature>
<feature type="domain" description="PEP-utilising enzyme C-terminal" evidence="23">
    <location>
        <begin position="255"/>
        <end position="542"/>
    </location>
</feature>